<reference evidence="3 4" key="1">
    <citation type="journal article" date="2019" name="Commun. Biol.">
        <title>The bagworm genome reveals a unique fibroin gene that provides high tensile strength.</title>
        <authorList>
            <person name="Kono N."/>
            <person name="Nakamura H."/>
            <person name="Ohtoshi R."/>
            <person name="Tomita M."/>
            <person name="Numata K."/>
            <person name="Arakawa K."/>
        </authorList>
    </citation>
    <scope>NUCLEOTIDE SEQUENCE [LARGE SCALE GENOMIC DNA]</scope>
</reference>
<evidence type="ECO:0000256" key="2">
    <source>
        <dbReference type="RuleBase" id="RU367083"/>
    </source>
</evidence>
<gene>
    <name evidence="3" type="primary">Cnot10</name>
    <name evidence="3" type="ORF">EVAR_19249_1</name>
</gene>
<comment type="subcellular location">
    <subcellularLocation>
        <location evidence="2">Cytoplasm</location>
    </subcellularLocation>
    <subcellularLocation>
        <location evidence="2">Nucleus</location>
    </subcellularLocation>
</comment>
<dbReference type="PANTHER" id="PTHR12979">
    <property type="entry name" value="CCR4-NOT TRANSCRIPTION COMPLEX SUBUNIT 10"/>
    <property type="match status" value="1"/>
</dbReference>
<dbReference type="PANTHER" id="PTHR12979:SF5">
    <property type="entry name" value="CCR4-NOT TRANSCRIPTION COMPLEX SUBUNIT 10"/>
    <property type="match status" value="1"/>
</dbReference>
<dbReference type="InterPro" id="IPR011990">
    <property type="entry name" value="TPR-like_helical_dom_sf"/>
</dbReference>
<keyword evidence="4" id="KW-1185">Reference proteome</keyword>
<dbReference type="Pfam" id="PF13428">
    <property type="entry name" value="TPR_14"/>
    <property type="match status" value="1"/>
</dbReference>
<proteinExistence type="inferred from homology"/>
<protein>
    <recommendedName>
        <fullName evidence="2">CCR4-NOT transcription complex subunit 10</fullName>
    </recommendedName>
</protein>
<keyword evidence="2" id="KW-0810">Translation regulation</keyword>
<evidence type="ECO:0000313" key="4">
    <source>
        <dbReference type="Proteomes" id="UP000299102"/>
    </source>
</evidence>
<name>A0A4C1UD53_EUMVA</name>
<dbReference type="EMBL" id="BGZK01000161">
    <property type="protein sequence ID" value="GBP24375.1"/>
    <property type="molecule type" value="Genomic_DNA"/>
</dbReference>
<dbReference type="Gene3D" id="1.25.40.10">
    <property type="entry name" value="Tetratricopeptide repeat domain"/>
    <property type="match status" value="1"/>
</dbReference>
<dbReference type="GO" id="GO:0031047">
    <property type="term" value="P:regulatory ncRNA-mediated gene silencing"/>
    <property type="evidence" value="ECO:0007669"/>
    <property type="project" value="UniProtKB-UniRule"/>
</dbReference>
<keyword evidence="2" id="KW-0943">RNA-mediated gene silencing</keyword>
<dbReference type="InterPro" id="IPR039740">
    <property type="entry name" value="CNOT10"/>
</dbReference>
<comment type="function">
    <text evidence="2">Component of the CCR4-NOT complex which is one of the major cellular mRNA deadenylases and is linked to various cellular processes including bulk mRNA degradation, miRNA-mediated repression, translational repression during translational initiation and general transcription regulation.</text>
</comment>
<accession>A0A4C1UD53</accession>
<dbReference type="AlphaFoldDB" id="A0A4C1UD53"/>
<evidence type="ECO:0000256" key="1">
    <source>
        <dbReference type="ARBA" id="ARBA00010080"/>
    </source>
</evidence>
<dbReference type="GO" id="GO:0030014">
    <property type="term" value="C:CCR4-NOT complex"/>
    <property type="evidence" value="ECO:0007669"/>
    <property type="project" value="UniProtKB-UniRule"/>
</dbReference>
<dbReference type="Proteomes" id="UP000299102">
    <property type="component" value="Unassembled WGS sequence"/>
</dbReference>
<keyword evidence="2" id="KW-0539">Nucleus</keyword>
<dbReference type="GO" id="GO:0017148">
    <property type="term" value="P:negative regulation of translation"/>
    <property type="evidence" value="ECO:0007669"/>
    <property type="project" value="TreeGrafter"/>
</dbReference>
<comment type="similarity">
    <text evidence="1 2">Belongs to the CNOT10 family.</text>
</comment>
<dbReference type="OrthoDB" id="25157at2759"/>
<dbReference type="GO" id="GO:0006402">
    <property type="term" value="P:mRNA catabolic process"/>
    <property type="evidence" value="ECO:0007669"/>
    <property type="project" value="TreeGrafter"/>
</dbReference>
<sequence>MCRQLPKKALDIAKSHGDNMAKANNKLLSTYERLVCRANLILNQKLTINLKPDCIENLFILAEQKYLIGEANDSINTLGQYKKLKLNYDLKNQGEDIWAALNNNLGVSYLSIVKPFLATKYLQNAVKEHFRAMESDDSKRLITCRDRPFYVHNLGVALLAANKPDGAFECLVEAIRHYPSNPRIWLRLAECCVKKYCNDEAQQFTVKKIGKNPHSRLLLERKRIDKYSNSGESFAIPSLSLEFATLCLRNATSLISNQEIPSDTNAHIIQAPPGIPLNWKQWCQLKNSVLVLQTYIFLQLQDPFAALITAKDVLSQPEVSNEHKALAHIYAAEALISLDKLNEAVEHLHPPMINEIASALPPQMRDKICVSVWAKAVECQIIRVTFQLGQIKPLFLCLRRLAKLPELIVVTSLVISSSNSRHRQELKVVNGLVTCHREEFLGKRVTRGPARSTTATVMIVRNPLSTTVKVVSGDRSIARSYSDRVLSAYVLLSAPFVGAHIVVAAPSVMLTALRTGLPKQDFAHVLRCWCRPSYRVSGEGRSGRRPRWPKIAKLRDFLKSQAVPSEIKKIAGGMVQRSQQSTARADVEVHRPADRSHVDRGVFASNICLTAKSRPLRWINHQPQAHNTASHVQLLSW</sequence>
<dbReference type="SUPFAM" id="SSF48452">
    <property type="entry name" value="TPR-like"/>
    <property type="match status" value="1"/>
</dbReference>
<dbReference type="GO" id="GO:0005634">
    <property type="term" value="C:nucleus"/>
    <property type="evidence" value="ECO:0007669"/>
    <property type="project" value="UniProtKB-SubCell"/>
</dbReference>
<keyword evidence="2" id="KW-0805">Transcription regulation</keyword>
<keyword evidence="2" id="KW-0804">Transcription</keyword>
<organism evidence="3 4">
    <name type="scientific">Eumeta variegata</name>
    <name type="common">Bagworm moth</name>
    <name type="synonym">Eumeta japonica</name>
    <dbReference type="NCBI Taxonomy" id="151549"/>
    <lineage>
        <taxon>Eukaryota</taxon>
        <taxon>Metazoa</taxon>
        <taxon>Ecdysozoa</taxon>
        <taxon>Arthropoda</taxon>
        <taxon>Hexapoda</taxon>
        <taxon>Insecta</taxon>
        <taxon>Pterygota</taxon>
        <taxon>Neoptera</taxon>
        <taxon>Endopterygota</taxon>
        <taxon>Lepidoptera</taxon>
        <taxon>Glossata</taxon>
        <taxon>Ditrysia</taxon>
        <taxon>Tineoidea</taxon>
        <taxon>Psychidae</taxon>
        <taxon>Oiketicinae</taxon>
        <taxon>Eumeta</taxon>
    </lineage>
</organism>
<keyword evidence="2" id="KW-0963">Cytoplasm</keyword>
<dbReference type="STRING" id="151549.A0A4C1UD53"/>
<comment type="caution">
    <text evidence="3">The sequence shown here is derived from an EMBL/GenBank/DDBJ whole genome shotgun (WGS) entry which is preliminary data.</text>
</comment>
<evidence type="ECO:0000313" key="3">
    <source>
        <dbReference type="EMBL" id="GBP24375.1"/>
    </source>
</evidence>
<dbReference type="GO" id="GO:0005737">
    <property type="term" value="C:cytoplasm"/>
    <property type="evidence" value="ECO:0007669"/>
    <property type="project" value="UniProtKB-SubCell"/>
</dbReference>